<evidence type="ECO:0000256" key="4">
    <source>
        <dbReference type="ARBA" id="ARBA00022618"/>
    </source>
</evidence>
<feature type="compositionally biased region" description="Basic and acidic residues" evidence="14">
    <location>
        <begin position="1576"/>
        <end position="1594"/>
    </location>
</feature>
<evidence type="ECO:0000256" key="10">
    <source>
        <dbReference type="ARBA" id="ARBA00023163"/>
    </source>
</evidence>
<dbReference type="Pfam" id="PF16495">
    <property type="entry name" value="SWIRM-assoc_1"/>
    <property type="match status" value="1"/>
</dbReference>
<dbReference type="OrthoDB" id="118550at2759"/>
<dbReference type="InterPro" id="IPR017930">
    <property type="entry name" value="Myb_dom"/>
</dbReference>
<accession>A0A9W8DT91</accession>
<dbReference type="Gene3D" id="1.10.10.60">
    <property type="entry name" value="Homeodomain-like"/>
    <property type="match status" value="1"/>
</dbReference>
<gene>
    <name evidence="20" type="primary">ssr2_1</name>
    <name evidence="20" type="ORF">IWQ60_005222</name>
</gene>
<feature type="coiled-coil region" evidence="13">
    <location>
        <begin position="19"/>
        <end position="103"/>
    </location>
</feature>
<comment type="caution">
    <text evidence="20">The sequence shown here is derived from an EMBL/GenBank/DDBJ whole genome shotgun (WGS) entry which is preliminary data.</text>
</comment>
<evidence type="ECO:0000256" key="6">
    <source>
        <dbReference type="ARBA" id="ARBA00022771"/>
    </source>
</evidence>
<keyword evidence="7" id="KW-0498">Mitosis</keyword>
<feature type="compositionally biased region" description="Polar residues" evidence="14">
    <location>
        <begin position="1344"/>
        <end position="1357"/>
    </location>
</feature>
<evidence type="ECO:0000256" key="11">
    <source>
        <dbReference type="ARBA" id="ARBA00023242"/>
    </source>
</evidence>
<feature type="region of interest" description="Disordered" evidence="14">
    <location>
        <begin position="1175"/>
        <end position="1195"/>
    </location>
</feature>
<dbReference type="GO" id="GO:0000776">
    <property type="term" value="C:kinetochore"/>
    <property type="evidence" value="ECO:0007669"/>
    <property type="project" value="TreeGrafter"/>
</dbReference>
<dbReference type="InterPro" id="IPR032451">
    <property type="entry name" value="SMARCC_C"/>
</dbReference>
<dbReference type="SUPFAM" id="SSF75704">
    <property type="entry name" value="Mitotic arrest deficient-like 1, Mad1"/>
    <property type="match status" value="1"/>
</dbReference>
<dbReference type="Pfam" id="PF04433">
    <property type="entry name" value="SWIRM"/>
    <property type="match status" value="1"/>
</dbReference>
<dbReference type="InterPro" id="IPR007526">
    <property type="entry name" value="SWIRM"/>
</dbReference>
<feature type="domain" description="SWIRM" evidence="16">
    <location>
        <begin position="1218"/>
        <end position="1315"/>
    </location>
</feature>
<feature type="coiled-coil region" evidence="13">
    <location>
        <begin position="1666"/>
        <end position="1703"/>
    </location>
</feature>
<evidence type="ECO:0000256" key="8">
    <source>
        <dbReference type="ARBA" id="ARBA00022833"/>
    </source>
</evidence>
<dbReference type="Gene3D" id="1.10.10.10">
    <property type="entry name" value="Winged helix-like DNA-binding domain superfamily/Winged helix DNA-binding domain"/>
    <property type="match status" value="1"/>
</dbReference>
<dbReference type="CDD" id="cd00167">
    <property type="entry name" value="SANT"/>
    <property type="match status" value="1"/>
</dbReference>
<feature type="region of interest" description="Disordered" evidence="14">
    <location>
        <begin position="290"/>
        <end position="318"/>
    </location>
</feature>
<dbReference type="GO" id="GO:0008270">
    <property type="term" value="F:zinc ion binding"/>
    <property type="evidence" value="ECO:0007669"/>
    <property type="project" value="UniProtKB-KW"/>
</dbReference>
<dbReference type="PROSITE" id="PS51293">
    <property type="entry name" value="SANT"/>
    <property type="match status" value="1"/>
</dbReference>
<keyword evidence="4" id="KW-0132">Cell division</keyword>
<dbReference type="SMART" id="SM00291">
    <property type="entry name" value="ZnF_ZZ"/>
    <property type="match status" value="1"/>
</dbReference>
<dbReference type="Gene3D" id="3.30.457.60">
    <property type="match status" value="1"/>
</dbReference>
<dbReference type="GO" id="GO:0007094">
    <property type="term" value="P:mitotic spindle assembly checkpoint signaling"/>
    <property type="evidence" value="ECO:0007669"/>
    <property type="project" value="InterPro"/>
</dbReference>
<name>A0A9W8DT91_9FUNG</name>
<dbReference type="Pfam" id="PF00569">
    <property type="entry name" value="ZZ"/>
    <property type="match status" value="1"/>
</dbReference>
<evidence type="ECO:0000313" key="20">
    <source>
        <dbReference type="EMBL" id="KAJ1924408.1"/>
    </source>
</evidence>
<feature type="compositionally biased region" description="Polar residues" evidence="14">
    <location>
        <begin position="1610"/>
        <end position="1627"/>
    </location>
</feature>
<dbReference type="Pfam" id="PF05557">
    <property type="entry name" value="MAD"/>
    <property type="match status" value="1"/>
</dbReference>
<feature type="region of interest" description="Disordered" evidence="14">
    <location>
        <begin position="354"/>
        <end position="378"/>
    </location>
</feature>
<protein>
    <recommendedName>
        <fullName evidence="3">Spindle assembly checkpoint component MAD1</fullName>
    </recommendedName>
</protein>
<feature type="region of interest" description="Disordered" evidence="14">
    <location>
        <begin position="1574"/>
        <end position="1638"/>
    </location>
</feature>
<feature type="domain" description="Myb-like" evidence="15">
    <location>
        <begin position="1457"/>
        <end position="1507"/>
    </location>
</feature>
<evidence type="ECO:0000256" key="1">
    <source>
        <dbReference type="ARBA" id="ARBA00004123"/>
    </source>
</evidence>
<comment type="similarity">
    <text evidence="2">Belongs to the MAD1 family.</text>
</comment>
<evidence type="ECO:0000256" key="13">
    <source>
        <dbReference type="SAM" id="Coils"/>
    </source>
</evidence>
<dbReference type="InterPro" id="IPR017884">
    <property type="entry name" value="SANT_dom"/>
</dbReference>
<dbReference type="GO" id="GO:0051315">
    <property type="term" value="P:attachment of mitotic spindle microtubules to kinetochore"/>
    <property type="evidence" value="ECO:0007669"/>
    <property type="project" value="TreeGrafter"/>
</dbReference>
<dbReference type="GO" id="GO:0072686">
    <property type="term" value="C:mitotic spindle"/>
    <property type="evidence" value="ECO:0007669"/>
    <property type="project" value="TreeGrafter"/>
</dbReference>
<evidence type="ECO:0000256" key="14">
    <source>
        <dbReference type="SAM" id="MobiDB-lite"/>
    </source>
</evidence>
<evidence type="ECO:0000259" key="19">
    <source>
        <dbReference type="PROSITE" id="PS52032"/>
    </source>
</evidence>
<dbReference type="PANTHER" id="PTHR23168:SF0">
    <property type="entry name" value="MITOTIC SPINDLE ASSEMBLY CHECKPOINT PROTEIN MAD1"/>
    <property type="match status" value="1"/>
</dbReference>
<feature type="coiled-coil region" evidence="13">
    <location>
        <begin position="168"/>
        <end position="284"/>
    </location>
</feature>
<evidence type="ECO:0000256" key="7">
    <source>
        <dbReference type="ARBA" id="ARBA00022776"/>
    </source>
</evidence>
<dbReference type="InterPro" id="IPR036388">
    <property type="entry name" value="WH-like_DNA-bd_sf"/>
</dbReference>
<feature type="compositionally biased region" description="Polar residues" evidence="14">
    <location>
        <begin position="299"/>
        <end position="309"/>
    </location>
</feature>
<dbReference type="InterPro" id="IPR008672">
    <property type="entry name" value="Mad1"/>
</dbReference>
<sequence>MNGLPQDEETDYDSTRRACKRLRYEAARARSELEQERLNQEPQLREFERTIKEQSARIEKLEKDRRFLFEKEKEATAQSFRLEEELQRCKEGYELKLRQLRVQHQERIDRLLLSEDDDSLTVVGSGGGENETVQHLREEVQLLNGRVRHEADTACQLRDQLTSKTQHTEALARSLEATQRDLVTAERELADLRARQRSDPLMDSVRGDLRHQVVYIKQLETKIRNLQKEVEDWEVKHENFELAREQQGRLEHELELLRPLRERVTDLEMEAEDLRHQRDHWESTARAALAGTGPDASTPAVTNDQQDLTPRSEDVSPLALSRTIAQQRREISGLRDQLGQLRAQMAGARVENEEQQRQLGEAQTRVTALEQQRSKDKRTLQRLEKLRALAQREVDFLREQLKSYDMEDMTTNLSHGGEEGGAAHHDAAKTQRIQGLEELTAEYRDQIQRLTEQLATQQRSASVAPAHPDDNHRDDAGEAEALRRELSRLEKRLETQDRELALLEHKVGQGDYNPRTTRVLQLADNPTTHAYAIRESTLQSLRQENAALLQQLMAAGGGATTKVAPHAVDAREGLDDLQGPLVPQQTVANLMASNAEMTKEVAEKEKRMTRLKEVWRAKAQEMREAVFSLLGYRVDFLENGRVRLVSMYGEAEDHSFIFTSDQHDAGTLELAGGGNAAFVRSLDSLIQFWVVERRSIPAFLATVTLELFDRTTAMMPPGHQAGWRGREEIDQTMTLSSASGVATSGTSEASMSLHNMSDSSRLPALLDADFLHREPIKRMLEAVRQQLVGELPWLGSEVQPLTPESLGRLLRELWVAQDRVLGQQAAAEYHARTSVSEAWTPKLPVGVFLGPLLTAAKNVTAQSPPAPLAALLRLTLERIRQQDPQAPLDRLPASSPATDRSFFDYLARDLAALQHLSFPRVAFATEVDPATRDALTPLVQQLRGSVVGPEDNPTHTVRLPRTGTEVVDPAHPQYFRPVARVGDRVLVHWISLPDTYDDWKPASSAYAVGDIPEHSHATPSILTGDWITDSHRYNEWMNAEDYVPESVVDLPSTASTIAATGIKRKFPVPDDANAPSTTTDKRPKTEPEDVTMTTTARDDPRVTMIDPEDPETRAAAPGKRSEFEPHPAGDLANISHSGPDPTTLDAQAETLATVAENADLPDDEMSTLQALGETSNAPLAAASSPSTGRAAVPTVTEPAPQAVQARAQLYLARQTYEVVVPSYAAWFTMDSLHANEKRGLPEFFNGRNRSKTPSVYKDYRDFMINTYRLHPTEYLTVTACRRNLVGDVCAIMRVHAFLEQWGLINYQVDPDSRPSAVGPPFTGHFRVTADTPRGLQPFQPHAPITSTAGGQRRSSATALAAAGGESTAGKPAATPGLNLALRKHLYDAGAEDSGSTPNVAGSTPRFHCFTCGVDCTAVRYHGLKVKKMDLCAPCYLEGRFPAAMSSGDFVKLEASAVKQAQNDPWTDQETLLLLEGIEMYDNDWFRIADHVGSRTREQCITRFLQLPIEDPYLETATGGDGAGVTSSLFQHQNLPFSQASNPVMSVVAFLAANVNPGVAAAAAQSALKELAASAKAADKDKASKDKIAKEKEDGVAASAMEVDGKPSEDGTATTSSHGKEAATTNGQDGPPTPAVQRAAAAALGAAAAKAETLAQYEERQIQNHVHQAVELQLKKLELKMREFEELETIVRNQQQELEAERIKLLQDRLLVRKTLDELQNAESTPATTTSGVAATTTTVPAVVTAPAPAVPAVAPMAATEAVKEIVPSPADKATSPAAATFDVSPADEDITMATETPTTDN</sequence>
<dbReference type="Gene3D" id="6.10.250.90">
    <property type="match status" value="1"/>
</dbReference>
<dbReference type="InterPro" id="IPR009057">
    <property type="entry name" value="Homeodomain-like_sf"/>
</dbReference>
<organism evidence="20 21">
    <name type="scientific">Tieghemiomyces parasiticus</name>
    <dbReference type="NCBI Taxonomy" id="78921"/>
    <lineage>
        <taxon>Eukaryota</taxon>
        <taxon>Fungi</taxon>
        <taxon>Fungi incertae sedis</taxon>
        <taxon>Zoopagomycota</taxon>
        <taxon>Kickxellomycotina</taxon>
        <taxon>Dimargaritomycetes</taxon>
        <taxon>Dimargaritales</taxon>
        <taxon>Dimargaritaceae</taxon>
        <taxon>Tieghemiomyces</taxon>
    </lineage>
</organism>
<evidence type="ECO:0000313" key="21">
    <source>
        <dbReference type="Proteomes" id="UP001150569"/>
    </source>
</evidence>
<dbReference type="FunFam" id="1.10.10.60:FF:000014">
    <property type="entry name" value="SWI/SNF complex subunit SMARCC2 isoform C"/>
    <property type="match status" value="1"/>
</dbReference>
<feature type="domain" description="SANT" evidence="17">
    <location>
        <begin position="1460"/>
        <end position="1511"/>
    </location>
</feature>
<dbReference type="CDD" id="cd02336">
    <property type="entry name" value="ZZ_RSC8"/>
    <property type="match status" value="1"/>
</dbReference>
<dbReference type="Pfam" id="PF00249">
    <property type="entry name" value="Myb_DNA-binding"/>
    <property type="match status" value="1"/>
</dbReference>
<dbReference type="Proteomes" id="UP001150569">
    <property type="component" value="Unassembled WGS sequence"/>
</dbReference>
<keyword evidence="13" id="KW-0175">Coiled coil</keyword>
<evidence type="ECO:0000256" key="5">
    <source>
        <dbReference type="ARBA" id="ARBA00022723"/>
    </source>
</evidence>
<dbReference type="EMBL" id="JANBPT010000275">
    <property type="protein sequence ID" value="KAJ1924408.1"/>
    <property type="molecule type" value="Genomic_DNA"/>
</dbReference>
<dbReference type="PROSITE" id="PS50090">
    <property type="entry name" value="MYB_LIKE"/>
    <property type="match status" value="1"/>
</dbReference>
<evidence type="ECO:0000256" key="2">
    <source>
        <dbReference type="ARBA" id="ARBA00008029"/>
    </source>
</evidence>
<keyword evidence="5" id="KW-0479">Metal-binding</keyword>
<dbReference type="InterPro" id="IPR049898">
    <property type="entry name" value="MARR_BRCT_CHROMO"/>
</dbReference>
<dbReference type="PROSITE" id="PS52032">
    <property type="entry name" value="MARR_BRCT_CHROMO"/>
    <property type="match status" value="1"/>
</dbReference>
<evidence type="ECO:0000256" key="9">
    <source>
        <dbReference type="ARBA" id="ARBA00023015"/>
    </source>
</evidence>
<keyword evidence="6" id="KW-0863">Zinc-finger</keyword>
<comment type="subcellular location">
    <subcellularLocation>
        <location evidence="1">Nucleus</location>
    </subcellularLocation>
</comment>
<feature type="domain" description="HTH myb-type" evidence="18">
    <location>
        <begin position="1464"/>
        <end position="1499"/>
    </location>
</feature>
<keyword evidence="12" id="KW-0131">Cell cycle</keyword>
<feature type="region of interest" description="Disordered" evidence="14">
    <location>
        <begin position="454"/>
        <end position="474"/>
    </location>
</feature>
<dbReference type="GO" id="GO:0005635">
    <property type="term" value="C:nuclear envelope"/>
    <property type="evidence" value="ECO:0007669"/>
    <property type="project" value="TreeGrafter"/>
</dbReference>
<dbReference type="GO" id="GO:0006355">
    <property type="term" value="P:regulation of DNA-templated transcription"/>
    <property type="evidence" value="ECO:0007669"/>
    <property type="project" value="UniProtKB-ARBA"/>
</dbReference>
<proteinExistence type="inferred from homology"/>
<keyword evidence="9" id="KW-0805">Transcription regulation</keyword>
<dbReference type="Gene3D" id="1.20.5.170">
    <property type="match status" value="1"/>
</dbReference>
<dbReference type="SUPFAM" id="SSF46689">
    <property type="entry name" value="Homeodomain-like"/>
    <property type="match status" value="2"/>
</dbReference>
<dbReference type="SMART" id="SM00717">
    <property type="entry name" value="SANT"/>
    <property type="match status" value="1"/>
</dbReference>
<feature type="region of interest" description="Disordered" evidence="14">
    <location>
        <begin position="1066"/>
        <end position="1144"/>
    </location>
</feature>
<evidence type="ECO:0000259" key="17">
    <source>
        <dbReference type="PROSITE" id="PS51293"/>
    </source>
</evidence>
<keyword evidence="21" id="KW-1185">Reference proteome</keyword>
<feature type="coiled-coil region" evidence="13">
    <location>
        <begin position="587"/>
        <end position="614"/>
    </location>
</feature>
<reference evidence="20" key="1">
    <citation type="submission" date="2022-07" db="EMBL/GenBank/DDBJ databases">
        <title>Phylogenomic reconstructions and comparative analyses of Kickxellomycotina fungi.</title>
        <authorList>
            <person name="Reynolds N.K."/>
            <person name="Stajich J.E."/>
            <person name="Barry K."/>
            <person name="Grigoriev I.V."/>
            <person name="Crous P."/>
            <person name="Smith M.E."/>
        </authorList>
    </citation>
    <scope>NUCLEOTIDE SEQUENCE</scope>
    <source>
        <strain evidence="20">RSA 861</strain>
    </source>
</reference>
<evidence type="ECO:0000259" key="15">
    <source>
        <dbReference type="PROSITE" id="PS50090"/>
    </source>
</evidence>
<evidence type="ECO:0000259" key="18">
    <source>
        <dbReference type="PROSITE" id="PS51294"/>
    </source>
</evidence>
<feature type="region of interest" description="Disordered" evidence="14">
    <location>
        <begin position="1332"/>
        <end position="1373"/>
    </location>
</feature>
<evidence type="ECO:0000256" key="12">
    <source>
        <dbReference type="ARBA" id="ARBA00023306"/>
    </source>
</evidence>
<dbReference type="InterPro" id="IPR041984">
    <property type="entry name" value="Rsc8/Ssr1/Ssr2_ZZ"/>
</dbReference>
<keyword evidence="11" id="KW-0539">Nucleus</keyword>
<feature type="compositionally biased region" description="Low complexity" evidence="14">
    <location>
        <begin position="1175"/>
        <end position="1186"/>
    </location>
</feature>
<dbReference type="PROSITE" id="PS50934">
    <property type="entry name" value="SWIRM"/>
    <property type="match status" value="1"/>
</dbReference>
<feature type="domain" description="Chromo" evidence="19">
    <location>
        <begin position="756"/>
        <end position="1060"/>
    </location>
</feature>
<evidence type="ECO:0000256" key="3">
    <source>
        <dbReference type="ARBA" id="ARBA00022019"/>
    </source>
</evidence>
<keyword evidence="10" id="KW-0804">Transcription</keyword>
<dbReference type="InterPro" id="IPR001005">
    <property type="entry name" value="SANT/Myb"/>
</dbReference>
<dbReference type="GO" id="GO:0051301">
    <property type="term" value="P:cell division"/>
    <property type="evidence" value="ECO:0007669"/>
    <property type="project" value="UniProtKB-KW"/>
</dbReference>
<dbReference type="PROSITE" id="PS51294">
    <property type="entry name" value="HTH_MYB"/>
    <property type="match status" value="1"/>
</dbReference>
<feature type="region of interest" description="Disordered" evidence="14">
    <location>
        <begin position="1766"/>
        <end position="1801"/>
    </location>
</feature>
<dbReference type="InterPro" id="IPR000433">
    <property type="entry name" value="Znf_ZZ"/>
</dbReference>
<dbReference type="PANTHER" id="PTHR23168">
    <property type="entry name" value="MITOTIC SPINDLE ASSEMBLY CHECKPOINT PROTEIN MAD1 MITOTIC ARREST DEFICIENT-LIKE PROTEIN 1"/>
    <property type="match status" value="1"/>
</dbReference>
<evidence type="ECO:0000259" key="16">
    <source>
        <dbReference type="PROSITE" id="PS50934"/>
    </source>
</evidence>
<keyword evidence="8" id="KW-0862">Zinc</keyword>
<dbReference type="FunFam" id="1.10.10.10:FF:000020">
    <property type="entry name" value="SWI/SNF complex subunit SMARCC2 isoform c"/>
    <property type="match status" value="1"/>
</dbReference>